<sequence>MGYILDENLWVKKASFMPKAKFSTVECCPNVPPDGSSSSVLSSLMTDIKDVKKTLSAVAGDLHKNNESLNVVISSVAELKTQLTLLQHEGVKYFNKVLCQVDSAATRAEVSDDELAVVVQKSYSSLST</sequence>
<evidence type="ECO:0000313" key="2">
    <source>
        <dbReference type="Proteomes" id="UP000823775"/>
    </source>
</evidence>
<gene>
    <name evidence="1" type="ORF">HAX54_019021</name>
</gene>
<name>A0ABS8S1I4_DATST</name>
<accession>A0ABS8S1I4</accession>
<evidence type="ECO:0000313" key="1">
    <source>
        <dbReference type="EMBL" id="MCD7452965.1"/>
    </source>
</evidence>
<protein>
    <submittedName>
        <fullName evidence="1">Uncharacterized protein</fullName>
    </submittedName>
</protein>
<organism evidence="1 2">
    <name type="scientific">Datura stramonium</name>
    <name type="common">Jimsonweed</name>
    <name type="synonym">Common thornapple</name>
    <dbReference type="NCBI Taxonomy" id="4076"/>
    <lineage>
        <taxon>Eukaryota</taxon>
        <taxon>Viridiplantae</taxon>
        <taxon>Streptophyta</taxon>
        <taxon>Embryophyta</taxon>
        <taxon>Tracheophyta</taxon>
        <taxon>Spermatophyta</taxon>
        <taxon>Magnoliopsida</taxon>
        <taxon>eudicotyledons</taxon>
        <taxon>Gunneridae</taxon>
        <taxon>Pentapetalae</taxon>
        <taxon>asterids</taxon>
        <taxon>lamiids</taxon>
        <taxon>Solanales</taxon>
        <taxon>Solanaceae</taxon>
        <taxon>Solanoideae</taxon>
        <taxon>Datureae</taxon>
        <taxon>Datura</taxon>
    </lineage>
</organism>
<dbReference type="Proteomes" id="UP000823775">
    <property type="component" value="Unassembled WGS sequence"/>
</dbReference>
<keyword evidence="2" id="KW-1185">Reference proteome</keyword>
<proteinExistence type="predicted"/>
<comment type="caution">
    <text evidence="1">The sequence shown here is derived from an EMBL/GenBank/DDBJ whole genome shotgun (WGS) entry which is preliminary data.</text>
</comment>
<reference evidence="1 2" key="1">
    <citation type="journal article" date="2021" name="BMC Genomics">
        <title>Datura genome reveals duplications of psychoactive alkaloid biosynthetic genes and high mutation rate following tissue culture.</title>
        <authorList>
            <person name="Rajewski A."/>
            <person name="Carter-House D."/>
            <person name="Stajich J."/>
            <person name="Litt A."/>
        </authorList>
    </citation>
    <scope>NUCLEOTIDE SEQUENCE [LARGE SCALE GENOMIC DNA]</scope>
    <source>
        <strain evidence="1">AR-01</strain>
    </source>
</reference>
<dbReference type="EMBL" id="JACEIK010000231">
    <property type="protein sequence ID" value="MCD7452965.1"/>
    <property type="molecule type" value="Genomic_DNA"/>
</dbReference>